<dbReference type="RefSeq" id="WP_120795295.1">
    <property type="nucleotide sequence ID" value="NZ_BLKX01000005.1"/>
</dbReference>
<evidence type="ECO:0000256" key="1">
    <source>
        <dbReference type="SAM" id="MobiDB-lite"/>
    </source>
</evidence>
<reference evidence="2 3" key="1">
    <citation type="journal article" date="2019" name="Emerg. Microbes Infect.">
        <title>Comprehensive subspecies identification of 175 nontuberculous mycobacteria species based on 7547 genomic profiles.</title>
        <authorList>
            <person name="Matsumoto Y."/>
            <person name="Kinjo T."/>
            <person name="Motooka D."/>
            <person name="Nabeya D."/>
            <person name="Jung N."/>
            <person name="Uechi K."/>
            <person name="Horii T."/>
            <person name="Iida T."/>
            <person name="Fujita J."/>
            <person name="Nakamura S."/>
        </authorList>
    </citation>
    <scope>NUCLEOTIDE SEQUENCE [LARGE SCALE GENOMIC DNA]</scope>
    <source>
        <strain evidence="2 3">JCM 18565</strain>
    </source>
</reference>
<accession>A0ABQ1CFT3</accession>
<dbReference type="Gene3D" id="3.30.559.30">
    <property type="entry name" value="Nonribosomal peptide synthetase, condensation domain"/>
    <property type="match status" value="1"/>
</dbReference>
<evidence type="ECO:0000313" key="3">
    <source>
        <dbReference type="Proteomes" id="UP000465240"/>
    </source>
</evidence>
<evidence type="ECO:0008006" key="4">
    <source>
        <dbReference type="Google" id="ProtNLM"/>
    </source>
</evidence>
<dbReference type="InterPro" id="IPR010985">
    <property type="entry name" value="Ribbon_hlx_hlx"/>
</dbReference>
<sequence length="138" mass="14445">MSRRDLGESLIRRPTTARPAARAADTFQIPAAAQPPAGATHRTTVTYPAPLLLGLKTAALNNRGTLGELVRAAIAAALTTPDRLAAKAAANQRVTGTRTTLDLPAEQHRRLKVLAAENGVTVQALVIAAIAHAHPELI</sequence>
<feature type="compositionally biased region" description="Low complexity" evidence="1">
    <location>
        <begin position="12"/>
        <end position="22"/>
    </location>
</feature>
<proteinExistence type="predicted"/>
<gene>
    <name evidence="2" type="ORF">MPRG_65970</name>
</gene>
<protein>
    <recommendedName>
        <fullName evidence="4">Antitoxin</fullName>
    </recommendedName>
</protein>
<feature type="compositionally biased region" description="Basic and acidic residues" evidence="1">
    <location>
        <begin position="1"/>
        <end position="11"/>
    </location>
</feature>
<dbReference type="Proteomes" id="UP000465240">
    <property type="component" value="Unassembled WGS sequence"/>
</dbReference>
<evidence type="ECO:0000313" key="2">
    <source>
        <dbReference type="EMBL" id="GFG83321.1"/>
    </source>
</evidence>
<name>A0ABQ1CFT3_9MYCO</name>
<comment type="caution">
    <text evidence="2">The sequence shown here is derived from an EMBL/GenBank/DDBJ whole genome shotgun (WGS) entry which is preliminary data.</text>
</comment>
<dbReference type="EMBL" id="BLKX01000005">
    <property type="protein sequence ID" value="GFG83321.1"/>
    <property type="molecule type" value="Genomic_DNA"/>
</dbReference>
<feature type="region of interest" description="Disordered" evidence="1">
    <location>
        <begin position="1"/>
        <end position="22"/>
    </location>
</feature>
<organism evidence="2 3">
    <name type="scientific">Mycobacterium paragordonae</name>
    <dbReference type="NCBI Taxonomy" id="1389713"/>
    <lineage>
        <taxon>Bacteria</taxon>
        <taxon>Bacillati</taxon>
        <taxon>Actinomycetota</taxon>
        <taxon>Actinomycetes</taxon>
        <taxon>Mycobacteriales</taxon>
        <taxon>Mycobacteriaceae</taxon>
        <taxon>Mycobacterium</taxon>
    </lineage>
</organism>
<keyword evidence="3" id="KW-1185">Reference proteome</keyword>
<dbReference type="SUPFAM" id="SSF47598">
    <property type="entry name" value="Ribbon-helix-helix"/>
    <property type="match status" value="1"/>
</dbReference>